<organism evidence="2 3">
    <name type="scientific">Tahibacter amnicola</name>
    <dbReference type="NCBI Taxonomy" id="2976241"/>
    <lineage>
        <taxon>Bacteria</taxon>
        <taxon>Pseudomonadati</taxon>
        <taxon>Pseudomonadota</taxon>
        <taxon>Gammaproteobacteria</taxon>
        <taxon>Lysobacterales</taxon>
        <taxon>Rhodanobacteraceae</taxon>
        <taxon>Tahibacter</taxon>
    </lineage>
</organism>
<accession>A0ABY6BKH9</accession>
<name>A0ABY6BKH9_9GAMM</name>
<evidence type="ECO:0000313" key="2">
    <source>
        <dbReference type="EMBL" id="UXI70277.1"/>
    </source>
</evidence>
<evidence type="ECO:0000313" key="3">
    <source>
        <dbReference type="Proteomes" id="UP001064632"/>
    </source>
</evidence>
<reference evidence="2" key="1">
    <citation type="submission" date="2022-09" db="EMBL/GenBank/DDBJ databases">
        <title>Tahibacter sp. nov., isolated from a fresh water.</title>
        <authorList>
            <person name="Baek J.H."/>
            <person name="Lee J.K."/>
            <person name="Kim J.M."/>
            <person name="Jeon C.O."/>
        </authorList>
    </citation>
    <scope>NUCLEOTIDE SEQUENCE</scope>
    <source>
        <strain evidence="2">W38</strain>
    </source>
</reference>
<evidence type="ECO:0008006" key="4">
    <source>
        <dbReference type="Google" id="ProtNLM"/>
    </source>
</evidence>
<dbReference type="Proteomes" id="UP001064632">
    <property type="component" value="Chromosome"/>
</dbReference>
<gene>
    <name evidence="2" type="ORF">N4264_11770</name>
</gene>
<protein>
    <recommendedName>
        <fullName evidence="4">Ricin B lectin domain-containing protein</fullName>
    </recommendedName>
</protein>
<keyword evidence="3" id="KW-1185">Reference proteome</keyword>
<evidence type="ECO:0000256" key="1">
    <source>
        <dbReference type="SAM" id="SignalP"/>
    </source>
</evidence>
<dbReference type="EMBL" id="CP104694">
    <property type="protein sequence ID" value="UXI70277.1"/>
    <property type="molecule type" value="Genomic_DNA"/>
</dbReference>
<keyword evidence="1" id="KW-0732">Signal</keyword>
<feature type="chain" id="PRO_5046132934" description="Ricin B lectin domain-containing protein" evidence="1">
    <location>
        <begin position="24"/>
        <end position="315"/>
    </location>
</feature>
<feature type="signal peptide" evidence="1">
    <location>
        <begin position="1"/>
        <end position="23"/>
    </location>
</feature>
<sequence length="315" mass="33129">MRKTYGLVGFLALPLLGVGTAAAQDIQHVCRNQVPAGYIATDKKYSITECGTFSSATDNVWVVTRYDHLPVGARMDVCADQPIPAGWQAVRSTQTAQRCSISHMPTSPTVTEIAHVSCVNQSHSSCYPPSGSWISVWPQKAIVPPGQSYGWTDVSYGSGAGACIWIHNTGAPAPTLWTCGGPQGTNIRWDHVPAGGETRFILSPSMTSPSPELASKTIRAPANPAASISASPLVVSVPAGTNFGSTTISYQLPGASGACVWTQNSGEAPKLWSCGAASATLQWSYVPRGGSSTFWLTTSWTASEPRLATVTVTGR</sequence>
<dbReference type="RefSeq" id="WP_261697228.1">
    <property type="nucleotide sequence ID" value="NZ_CP104694.1"/>
</dbReference>
<proteinExistence type="predicted"/>